<comment type="caution">
    <text evidence="11">The sequence shown here is derived from an EMBL/GenBank/DDBJ whole genome shotgun (WGS) entry which is preliminary data.</text>
</comment>
<dbReference type="InterPro" id="IPR003664">
    <property type="entry name" value="FA_synthesis"/>
</dbReference>
<comment type="subcellular location">
    <subcellularLocation>
        <location evidence="10">Cytoplasm</location>
    </subcellularLocation>
    <text evidence="10">Associated with the membrane possibly through PlsY.</text>
</comment>
<dbReference type="GO" id="GO:0043811">
    <property type="term" value="F:phosphate:acyl-[acyl carrier protein] acyltransferase activity"/>
    <property type="evidence" value="ECO:0007669"/>
    <property type="project" value="UniProtKB-UniRule"/>
</dbReference>
<evidence type="ECO:0000256" key="8">
    <source>
        <dbReference type="ARBA" id="ARBA00024069"/>
    </source>
</evidence>
<dbReference type="HAMAP" id="MF_00019">
    <property type="entry name" value="PlsX"/>
    <property type="match status" value="1"/>
</dbReference>
<dbReference type="UniPathway" id="UPA00085"/>
<reference evidence="11" key="1">
    <citation type="submission" date="2020-02" db="EMBL/GenBank/DDBJ databases">
        <title>Bacillus sedimentmangrovi sp. nov., isolated from sediment of the mangrove ecosystem.</title>
        <authorList>
            <person name="Liu G."/>
        </authorList>
    </citation>
    <scope>NUCLEOTIDE SEQUENCE [LARGE SCALE GENOMIC DNA]</scope>
    <source>
        <strain evidence="11">SgZ-7</strain>
    </source>
</reference>
<dbReference type="PANTHER" id="PTHR30100:SF1">
    <property type="entry name" value="PHOSPHATE ACYLTRANSFERASE"/>
    <property type="match status" value="1"/>
</dbReference>
<dbReference type="InterPro" id="IPR012281">
    <property type="entry name" value="Phospholipid_synth_PlsX-like"/>
</dbReference>
<organism evidence="11 12">
    <name type="scientific">Neobacillus thermocopriae</name>
    <dbReference type="NCBI Taxonomy" id="1215031"/>
    <lineage>
        <taxon>Bacteria</taxon>
        <taxon>Bacillati</taxon>
        <taxon>Bacillota</taxon>
        <taxon>Bacilli</taxon>
        <taxon>Bacillales</taxon>
        <taxon>Bacillaceae</taxon>
        <taxon>Neobacillus</taxon>
    </lineage>
</organism>
<keyword evidence="3 10" id="KW-0444">Lipid biosynthesis</keyword>
<gene>
    <name evidence="10 11" type="primary">plsX</name>
    <name evidence="11" type="ORF">G4Z05_01975</name>
</gene>
<keyword evidence="7 10" id="KW-1208">Phospholipid metabolism</keyword>
<dbReference type="PIRSF" id="PIRSF002465">
    <property type="entry name" value="Phsphlp_syn_PlsX"/>
    <property type="match status" value="1"/>
</dbReference>
<evidence type="ECO:0000256" key="1">
    <source>
        <dbReference type="ARBA" id="ARBA00001232"/>
    </source>
</evidence>
<dbReference type="Pfam" id="PF02504">
    <property type="entry name" value="FA_synthesis"/>
    <property type="match status" value="1"/>
</dbReference>
<dbReference type="GO" id="GO:0005737">
    <property type="term" value="C:cytoplasm"/>
    <property type="evidence" value="ECO:0007669"/>
    <property type="project" value="UniProtKB-SubCell"/>
</dbReference>
<dbReference type="RefSeq" id="WP_163250228.1">
    <property type="nucleotide sequence ID" value="NZ_JAAIUV010000002.1"/>
</dbReference>
<keyword evidence="6 10" id="KW-0594">Phospholipid biosynthesis</keyword>
<comment type="catalytic activity">
    <reaction evidence="1 10">
        <text>a fatty acyl-[ACP] + phosphate = an acyl phosphate + holo-[ACP]</text>
        <dbReference type="Rhea" id="RHEA:42292"/>
        <dbReference type="Rhea" id="RHEA-COMP:9685"/>
        <dbReference type="Rhea" id="RHEA-COMP:14125"/>
        <dbReference type="ChEBI" id="CHEBI:43474"/>
        <dbReference type="ChEBI" id="CHEBI:59918"/>
        <dbReference type="ChEBI" id="CHEBI:64479"/>
        <dbReference type="ChEBI" id="CHEBI:138651"/>
        <dbReference type="EC" id="2.3.1.274"/>
    </reaction>
</comment>
<dbReference type="Proteomes" id="UP000481621">
    <property type="component" value="Unassembled WGS sequence"/>
</dbReference>
<proteinExistence type="inferred from homology"/>
<dbReference type="GO" id="GO:0006633">
    <property type="term" value="P:fatty acid biosynthetic process"/>
    <property type="evidence" value="ECO:0007669"/>
    <property type="project" value="UniProtKB-UniRule"/>
</dbReference>
<comment type="subunit">
    <text evidence="9 10">Homodimer. Probably interacts with PlsY.</text>
</comment>
<evidence type="ECO:0000256" key="10">
    <source>
        <dbReference type="HAMAP-Rule" id="MF_00019"/>
    </source>
</evidence>
<comment type="similarity">
    <text evidence="10">Belongs to the PlsX family.</text>
</comment>
<dbReference type="AlphaFoldDB" id="A0A6B3TL51"/>
<sequence>MKLAIDAMGGDHAPKEIVLGALKAVEEFPDLYITLVGDETKIKETFVGHDRISIIHTTEVILGTDEPVRAVRRKKNASMVLAAQQVTDGLADACLSAGNTGALMAAGLFVVGRIEGIDRPALAPTLPTIGGEGFLLMDVGANADAKPEHLLQYAIMGSIYSEKVRGIKEPRIGLLNIGTEEKKGNELTKQAFDLLKNAPINFVGNVEARDLLDGVADVVVTDGFTGNMVLKSIEGTAISMFKMLKSTLMSNFTSKLATAVLKPNLMRLKNKLDYSEYGGAGLFGLKAPVIKAHGSSNAQAIYSAIRQTREMVANDVVSLIKETIEKSTSERLVQ</sequence>
<protein>
    <recommendedName>
        <fullName evidence="8 10">Phosphate acyltransferase</fullName>
        <ecNumber evidence="8 10">2.3.1.274</ecNumber>
    </recommendedName>
    <alternativeName>
        <fullName evidence="10">Acyl-ACP phosphotransacylase</fullName>
    </alternativeName>
    <alternativeName>
        <fullName evidence="10">Acyl-[acyl-carrier-protein]--phosphate acyltransferase</fullName>
    </alternativeName>
    <alternativeName>
        <fullName evidence="10">Phosphate-acyl-ACP acyltransferase</fullName>
    </alternativeName>
</protein>
<dbReference type="EMBL" id="JAAIUV010000002">
    <property type="protein sequence ID" value="NEX77654.1"/>
    <property type="molecule type" value="Genomic_DNA"/>
</dbReference>
<evidence type="ECO:0000256" key="7">
    <source>
        <dbReference type="ARBA" id="ARBA00023264"/>
    </source>
</evidence>
<evidence type="ECO:0000256" key="3">
    <source>
        <dbReference type="ARBA" id="ARBA00022516"/>
    </source>
</evidence>
<keyword evidence="12" id="KW-1185">Reference proteome</keyword>
<keyword evidence="2 10" id="KW-0963">Cytoplasm</keyword>
<evidence type="ECO:0000313" key="11">
    <source>
        <dbReference type="EMBL" id="NEX77654.1"/>
    </source>
</evidence>
<evidence type="ECO:0000256" key="2">
    <source>
        <dbReference type="ARBA" id="ARBA00022490"/>
    </source>
</evidence>
<evidence type="ECO:0000256" key="4">
    <source>
        <dbReference type="ARBA" id="ARBA00022679"/>
    </source>
</evidence>
<dbReference type="EC" id="2.3.1.274" evidence="8 10"/>
<dbReference type="PANTHER" id="PTHR30100">
    <property type="entry name" value="FATTY ACID/PHOSPHOLIPID SYNTHESIS PROTEIN PLSX"/>
    <property type="match status" value="1"/>
</dbReference>
<evidence type="ECO:0000256" key="6">
    <source>
        <dbReference type="ARBA" id="ARBA00023209"/>
    </source>
</evidence>
<name>A0A6B3TL51_9BACI</name>
<keyword evidence="4 10" id="KW-0808">Transferase</keyword>
<accession>A0A6B3TL51</accession>
<evidence type="ECO:0000313" key="12">
    <source>
        <dbReference type="Proteomes" id="UP000481621"/>
    </source>
</evidence>
<dbReference type="GO" id="GO:0008654">
    <property type="term" value="P:phospholipid biosynthetic process"/>
    <property type="evidence" value="ECO:0007669"/>
    <property type="project" value="UniProtKB-KW"/>
</dbReference>
<evidence type="ECO:0000256" key="9">
    <source>
        <dbReference type="ARBA" id="ARBA00046608"/>
    </source>
</evidence>
<keyword evidence="5 10" id="KW-0443">Lipid metabolism</keyword>
<dbReference type="Gene3D" id="3.40.718.10">
    <property type="entry name" value="Isopropylmalate Dehydrogenase"/>
    <property type="match status" value="1"/>
</dbReference>
<dbReference type="SUPFAM" id="SSF53659">
    <property type="entry name" value="Isocitrate/Isopropylmalate dehydrogenase-like"/>
    <property type="match status" value="1"/>
</dbReference>
<evidence type="ECO:0000256" key="5">
    <source>
        <dbReference type="ARBA" id="ARBA00023098"/>
    </source>
</evidence>
<comment type="function">
    <text evidence="10">Catalyzes the reversible formation of acyl-phosphate (acyl-PO(4)) from acyl-[acyl-carrier-protein] (acyl-ACP). This enzyme utilizes acyl-ACP as fatty acyl donor, but not acyl-CoA.</text>
</comment>
<comment type="pathway">
    <text evidence="10">Lipid metabolism; phospholipid metabolism.</text>
</comment>
<dbReference type="NCBIfam" id="TIGR00182">
    <property type="entry name" value="plsX"/>
    <property type="match status" value="1"/>
</dbReference>
<keyword evidence="11" id="KW-0012">Acyltransferase</keyword>